<feature type="region of interest" description="Disordered" evidence="12">
    <location>
        <begin position="497"/>
        <end position="602"/>
    </location>
</feature>
<dbReference type="GO" id="GO:0005524">
    <property type="term" value="F:ATP binding"/>
    <property type="evidence" value="ECO:0007669"/>
    <property type="project" value="UniProtKB-KW"/>
</dbReference>
<dbReference type="Gene3D" id="3.40.50.300">
    <property type="entry name" value="P-loop containing nucleotide triphosphate hydrolases"/>
    <property type="match status" value="2"/>
</dbReference>
<dbReference type="PROSITE" id="PS51195">
    <property type="entry name" value="Q_MOTIF"/>
    <property type="match status" value="1"/>
</dbReference>
<dbReference type="Pfam" id="PF00271">
    <property type="entry name" value="Helicase_C"/>
    <property type="match status" value="1"/>
</dbReference>
<dbReference type="GO" id="GO:0005829">
    <property type="term" value="C:cytosol"/>
    <property type="evidence" value="ECO:0007669"/>
    <property type="project" value="TreeGrafter"/>
</dbReference>
<evidence type="ECO:0000256" key="9">
    <source>
        <dbReference type="ARBA" id="ARBA00074363"/>
    </source>
</evidence>
<dbReference type="GO" id="GO:0009266">
    <property type="term" value="P:response to temperature stimulus"/>
    <property type="evidence" value="ECO:0007669"/>
    <property type="project" value="UniProtKB-ARBA"/>
</dbReference>
<comment type="catalytic activity">
    <reaction evidence="8">
        <text>ATP + H2O = ADP + phosphate + H(+)</text>
        <dbReference type="Rhea" id="RHEA:13065"/>
        <dbReference type="ChEBI" id="CHEBI:15377"/>
        <dbReference type="ChEBI" id="CHEBI:15378"/>
        <dbReference type="ChEBI" id="CHEBI:30616"/>
        <dbReference type="ChEBI" id="CHEBI:43474"/>
        <dbReference type="ChEBI" id="CHEBI:456216"/>
        <dbReference type="EC" id="3.6.4.13"/>
    </reaction>
</comment>
<keyword evidence="6 11" id="KW-0067">ATP-binding</keyword>
<dbReference type="PANTHER" id="PTHR47959:SF13">
    <property type="entry name" value="ATP-DEPENDENT RNA HELICASE RHLE"/>
    <property type="match status" value="1"/>
</dbReference>
<evidence type="ECO:0000313" key="16">
    <source>
        <dbReference type="EMBL" id="SAK49460.1"/>
    </source>
</evidence>
<feature type="domain" description="DEAD-box RNA helicase Q" evidence="15">
    <location>
        <begin position="121"/>
        <end position="149"/>
    </location>
</feature>
<dbReference type="SUPFAM" id="SSF52540">
    <property type="entry name" value="P-loop containing nucleoside triphosphate hydrolases"/>
    <property type="match status" value="1"/>
</dbReference>
<evidence type="ECO:0000259" key="13">
    <source>
        <dbReference type="PROSITE" id="PS51192"/>
    </source>
</evidence>
<dbReference type="GO" id="GO:0003724">
    <property type="term" value="F:RNA helicase activity"/>
    <property type="evidence" value="ECO:0007669"/>
    <property type="project" value="UniProtKB-EC"/>
</dbReference>
<keyword evidence="3 11" id="KW-0547">Nucleotide-binding</keyword>
<dbReference type="AlphaFoldDB" id="A0A157ZVC0"/>
<dbReference type="GO" id="GO:0042255">
    <property type="term" value="P:ribosome assembly"/>
    <property type="evidence" value="ECO:0007669"/>
    <property type="project" value="UniProtKB-ARBA"/>
</dbReference>
<evidence type="ECO:0000256" key="5">
    <source>
        <dbReference type="ARBA" id="ARBA00022806"/>
    </source>
</evidence>
<evidence type="ECO:0000256" key="6">
    <source>
        <dbReference type="ARBA" id="ARBA00022840"/>
    </source>
</evidence>
<reference evidence="16" key="1">
    <citation type="submission" date="2016-01" db="EMBL/GenBank/DDBJ databases">
        <authorList>
            <person name="Peeters C."/>
        </authorList>
    </citation>
    <scope>NUCLEOTIDE SEQUENCE</scope>
    <source>
        <strain evidence="16">LMG 29322</strain>
    </source>
</reference>
<feature type="region of interest" description="Disordered" evidence="12">
    <location>
        <begin position="1"/>
        <end position="77"/>
    </location>
</feature>
<gene>
    <name evidence="16" type="ORF">AWB79_01426</name>
</gene>
<feature type="compositionally biased region" description="Basic and acidic residues" evidence="12">
    <location>
        <begin position="570"/>
        <end position="582"/>
    </location>
</feature>
<dbReference type="PANTHER" id="PTHR47959">
    <property type="entry name" value="ATP-DEPENDENT RNA HELICASE RHLE-RELATED"/>
    <property type="match status" value="1"/>
</dbReference>
<keyword evidence="17" id="KW-1185">Reference proteome</keyword>
<dbReference type="PROSITE" id="PS51192">
    <property type="entry name" value="HELICASE_ATP_BIND_1"/>
    <property type="match status" value="1"/>
</dbReference>
<feature type="domain" description="Helicase C-terminal" evidence="14">
    <location>
        <begin position="341"/>
        <end position="503"/>
    </location>
</feature>
<dbReference type="CDD" id="cd00268">
    <property type="entry name" value="DEADc"/>
    <property type="match status" value="1"/>
</dbReference>
<dbReference type="InterPro" id="IPR027417">
    <property type="entry name" value="P-loop_NTPase"/>
</dbReference>
<dbReference type="InterPro" id="IPR014001">
    <property type="entry name" value="Helicase_ATP-bd"/>
</dbReference>
<dbReference type="GO" id="GO:0016787">
    <property type="term" value="F:hydrolase activity"/>
    <property type="evidence" value="ECO:0007669"/>
    <property type="project" value="UniProtKB-KW"/>
</dbReference>
<evidence type="ECO:0000256" key="4">
    <source>
        <dbReference type="ARBA" id="ARBA00022801"/>
    </source>
</evidence>
<dbReference type="PROSITE" id="PS00039">
    <property type="entry name" value="DEAD_ATP_HELICASE"/>
    <property type="match status" value="1"/>
</dbReference>
<dbReference type="Pfam" id="PF00270">
    <property type="entry name" value="DEAD"/>
    <property type="match status" value="1"/>
</dbReference>
<sequence length="602" mass="65355">MTASEPPDQIRALSPVLKASSKRCSIGTPARVKGNGRKTGDPGSPDLAKTSRNARHHAPARANCAASATKHIRVSDRSHPIDRIPTDFLRAASSGTLAKANIFTMSDSVATNPSTAQAAEPTFDQFGLSADILKAVRESGYTTPTPIQAQAIPVVLAGRDVMGAAQTGTGKTASFSLPIIQRLLPSANTSASPARHPVRALMLTPTRELADQVAANVQTYSKHTPLRSTVVFGGVDMNPQSDALRRGVEILIATPGRLLDHVQQKTVNLGQVQMLVLDEADRMLDMGFLPDLQRILNLLPKERQTLLFSATFSAEIKKLASTYLRNPQTIEVARSNSTNANVRQIVYEVHESDKSGAVAQLIRERELKQVIVFCNSKIGASRLARVLEKDGIVATAIHGDRSQSERMQALDAFKRGEIEALVATDVAARGLDIAELPAVINFDLPFNAEDYVHRIGRTGRAGASGDALSLCSANERKQLADIEKLIKRPLEVEPLEVTTRARRDGSSGGSGPRRDERFGRPERGEHRHVSRDEAGSRRRTTGTHDRPRGRQQPIDEFFLKPYEPSPSAMKRQEETAEPERKSAPKQPLAALLGGLGMPRKSS</sequence>
<dbReference type="STRING" id="1777140.AWB79_01426"/>
<organism evidence="16 17">
    <name type="scientific">Caballeronia hypogeia</name>
    <dbReference type="NCBI Taxonomy" id="1777140"/>
    <lineage>
        <taxon>Bacteria</taxon>
        <taxon>Pseudomonadati</taxon>
        <taxon>Pseudomonadota</taxon>
        <taxon>Betaproteobacteria</taxon>
        <taxon>Burkholderiales</taxon>
        <taxon>Burkholderiaceae</taxon>
        <taxon>Caballeronia</taxon>
    </lineage>
</organism>
<name>A0A157ZVC0_9BURK</name>
<dbReference type="InterPro" id="IPR014014">
    <property type="entry name" value="RNA_helicase_DEAD_Q_motif"/>
</dbReference>
<dbReference type="SMART" id="SM00487">
    <property type="entry name" value="DEXDc"/>
    <property type="match status" value="1"/>
</dbReference>
<evidence type="ECO:0000256" key="3">
    <source>
        <dbReference type="ARBA" id="ARBA00022741"/>
    </source>
</evidence>
<evidence type="ECO:0000256" key="11">
    <source>
        <dbReference type="RuleBase" id="RU000492"/>
    </source>
</evidence>
<dbReference type="FunFam" id="3.40.50.300:FF:000108">
    <property type="entry name" value="ATP-dependent RNA helicase RhlE"/>
    <property type="match status" value="1"/>
</dbReference>
<dbReference type="InterPro" id="IPR001650">
    <property type="entry name" value="Helicase_C-like"/>
</dbReference>
<evidence type="ECO:0000256" key="12">
    <source>
        <dbReference type="SAM" id="MobiDB-lite"/>
    </source>
</evidence>
<dbReference type="CDD" id="cd18787">
    <property type="entry name" value="SF2_C_DEAD"/>
    <property type="match status" value="1"/>
</dbReference>
<evidence type="ECO:0000259" key="14">
    <source>
        <dbReference type="PROSITE" id="PS51194"/>
    </source>
</evidence>
<evidence type="ECO:0000256" key="1">
    <source>
        <dbReference type="ARBA" id="ARBA00012552"/>
    </source>
</evidence>
<dbReference type="InterPro" id="IPR044742">
    <property type="entry name" value="DEAD/DEAH_RhlB"/>
</dbReference>
<evidence type="ECO:0000256" key="7">
    <source>
        <dbReference type="ARBA" id="ARBA00038437"/>
    </source>
</evidence>
<dbReference type="EC" id="3.6.4.13" evidence="1"/>
<dbReference type="PROSITE" id="PS51194">
    <property type="entry name" value="HELICASE_CTER"/>
    <property type="match status" value="1"/>
</dbReference>
<feature type="short sequence motif" description="Q motif" evidence="10">
    <location>
        <begin position="121"/>
        <end position="149"/>
    </location>
</feature>
<feature type="domain" description="Helicase ATP-binding" evidence="13">
    <location>
        <begin position="152"/>
        <end position="330"/>
    </location>
</feature>
<keyword evidence="5 11" id="KW-0347">Helicase</keyword>
<dbReference type="Proteomes" id="UP000054851">
    <property type="component" value="Unassembled WGS sequence"/>
</dbReference>
<dbReference type="InterPro" id="IPR050079">
    <property type="entry name" value="DEAD_box_RNA_helicase"/>
</dbReference>
<dbReference type="InterPro" id="IPR011545">
    <property type="entry name" value="DEAD/DEAH_box_helicase_dom"/>
</dbReference>
<evidence type="ECO:0000256" key="10">
    <source>
        <dbReference type="PROSITE-ProRule" id="PRU00552"/>
    </source>
</evidence>
<protein>
    <recommendedName>
        <fullName evidence="9">DEAD-box ATP-dependent RNA helicase RhpA</fullName>
        <ecNumber evidence="1">3.6.4.13</ecNumber>
    </recommendedName>
</protein>
<dbReference type="EMBL" id="FCOA02000003">
    <property type="protein sequence ID" value="SAK49460.1"/>
    <property type="molecule type" value="Genomic_DNA"/>
</dbReference>
<accession>A0A157ZVC0</accession>
<proteinExistence type="inferred from homology"/>
<dbReference type="InterPro" id="IPR000629">
    <property type="entry name" value="RNA-helicase_DEAD-box_CS"/>
</dbReference>
<comment type="caution">
    <text evidence="16">The sequence shown here is derived from an EMBL/GenBank/DDBJ whole genome shotgun (WGS) entry which is preliminary data.</text>
</comment>
<comment type="similarity">
    <text evidence="7 11">Belongs to the DEAD box helicase family.</text>
</comment>
<evidence type="ECO:0000313" key="17">
    <source>
        <dbReference type="Proteomes" id="UP000054851"/>
    </source>
</evidence>
<dbReference type="GO" id="GO:0003676">
    <property type="term" value="F:nucleic acid binding"/>
    <property type="evidence" value="ECO:0007669"/>
    <property type="project" value="InterPro"/>
</dbReference>
<keyword evidence="4 11" id="KW-0378">Hydrolase</keyword>
<feature type="compositionally biased region" description="Basic and acidic residues" evidence="12">
    <location>
        <begin position="512"/>
        <end position="548"/>
    </location>
</feature>
<evidence type="ECO:0000259" key="15">
    <source>
        <dbReference type="PROSITE" id="PS51195"/>
    </source>
</evidence>
<dbReference type="SMART" id="SM00490">
    <property type="entry name" value="HELICc"/>
    <property type="match status" value="1"/>
</dbReference>
<keyword evidence="2" id="KW-0963">Cytoplasm</keyword>
<evidence type="ECO:0000256" key="8">
    <source>
        <dbReference type="ARBA" id="ARBA00047984"/>
    </source>
</evidence>
<evidence type="ECO:0000256" key="2">
    <source>
        <dbReference type="ARBA" id="ARBA00022490"/>
    </source>
</evidence>